<dbReference type="OrthoDB" id="191315at2759"/>
<gene>
    <name evidence="16" type="ORF">CAPTEDRAFT_134600</name>
</gene>
<comment type="function">
    <text evidence="1">Catalyzes the final step in the metabolic pathway of hydroxyproline.</text>
</comment>
<dbReference type="Proteomes" id="UP000014760">
    <property type="component" value="Unassembled WGS sequence"/>
</dbReference>
<evidence type="ECO:0000256" key="11">
    <source>
        <dbReference type="ARBA" id="ARBA00033613"/>
    </source>
</evidence>
<evidence type="ECO:0000256" key="7">
    <source>
        <dbReference type="ARBA" id="ARBA00023270"/>
    </source>
</evidence>
<evidence type="ECO:0000256" key="15">
    <source>
        <dbReference type="SAM" id="Phobius"/>
    </source>
</evidence>
<dbReference type="GO" id="GO:0044281">
    <property type="term" value="P:small molecule metabolic process"/>
    <property type="evidence" value="ECO:0007669"/>
    <property type="project" value="UniProtKB-ARBA"/>
</dbReference>
<dbReference type="CDD" id="cd00408">
    <property type="entry name" value="DHDPS-like"/>
    <property type="match status" value="1"/>
</dbReference>
<feature type="transmembrane region" description="Helical" evidence="15">
    <location>
        <begin position="201"/>
        <end position="222"/>
    </location>
</feature>
<feature type="binding site" evidence="14">
    <location>
        <position position="214"/>
    </location>
    <ligand>
        <name>pyruvate</name>
        <dbReference type="ChEBI" id="CHEBI:15361"/>
    </ligand>
</feature>
<proteinExistence type="inferred from homology"/>
<dbReference type="EMBL" id="AMQN01002618">
    <property type="status" value="NOT_ANNOTATED_CDS"/>
    <property type="molecule type" value="Genomic_DNA"/>
</dbReference>
<evidence type="ECO:0000256" key="6">
    <source>
        <dbReference type="ARBA" id="ARBA00023239"/>
    </source>
</evidence>
<evidence type="ECO:0000256" key="1">
    <source>
        <dbReference type="ARBA" id="ARBA00002577"/>
    </source>
</evidence>
<evidence type="ECO:0000256" key="8">
    <source>
        <dbReference type="ARBA" id="ARBA00030874"/>
    </source>
</evidence>
<dbReference type="HOGENOM" id="CLU_049343_0_1_1"/>
<accession>R7TRD1</accession>
<dbReference type="PANTHER" id="PTHR12128">
    <property type="entry name" value="DIHYDRODIPICOLINATE SYNTHASE"/>
    <property type="match status" value="1"/>
</dbReference>
<dbReference type="GO" id="GO:0008700">
    <property type="term" value="F:(R,S)-4-hydroxy-2-oxoglutarate aldolase activity"/>
    <property type="evidence" value="ECO:0007669"/>
    <property type="project" value="UniProtKB-EC"/>
</dbReference>
<protein>
    <recommendedName>
        <fullName evidence="5">4-hydroxy-2-oxoglutarate aldolase, mitochondrial</fullName>
        <ecNumber evidence="4">4.1.3.16</ecNumber>
    </recommendedName>
    <alternativeName>
        <fullName evidence="9">Dihydrodipicolinate synthase-like</fullName>
    </alternativeName>
    <alternativeName>
        <fullName evidence="8">Probable 2-keto-4-hydroxyglutarate aldolase</fullName>
    </alternativeName>
</protein>
<evidence type="ECO:0000256" key="3">
    <source>
        <dbReference type="ARBA" id="ARBA00011881"/>
    </source>
</evidence>
<reference evidence="17" key="3">
    <citation type="submission" date="2015-06" db="UniProtKB">
        <authorList>
            <consortium name="EnsemblMetazoa"/>
        </authorList>
    </citation>
    <scope>IDENTIFICATION</scope>
</reference>
<evidence type="ECO:0000256" key="9">
    <source>
        <dbReference type="ARBA" id="ARBA00032879"/>
    </source>
</evidence>
<keyword evidence="18" id="KW-1185">Reference proteome</keyword>
<evidence type="ECO:0000256" key="14">
    <source>
        <dbReference type="PIRSR" id="PIRSR001365-2"/>
    </source>
</evidence>
<dbReference type="PRINTS" id="PR00146">
    <property type="entry name" value="DHPICSNTHASE"/>
</dbReference>
<dbReference type="InterPro" id="IPR013785">
    <property type="entry name" value="Aldolase_TIM"/>
</dbReference>
<evidence type="ECO:0000256" key="5">
    <source>
        <dbReference type="ARBA" id="ARBA00018425"/>
    </source>
</evidence>
<dbReference type="EC" id="4.1.3.16" evidence="4"/>
<reference evidence="16 18" key="2">
    <citation type="journal article" date="2013" name="Nature">
        <title>Insights into bilaterian evolution from three spiralian genomes.</title>
        <authorList>
            <person name="Simakov O."/>
            <person name="Marletaz F."/>
            <person name="Cho S.J."/>
            <person name="Edsinger-Gonzales E."/>
            <person name="Havlak P."/>
            <person name="Hellsten U."/>
            <person name="Kuo D.H."/>
            <person name="Larsson T."/>
            <person name="Lv J."/>
            <person name="Arendt D."/>
            <person name="Savage R."/>
            <person name="Osoegawa K."/>
            <person name="de Jong P."/>
            <person name="Grimwood J."/>
            <person name="Chapman J.A."/>
            <person name="Shapiro H."/>
            <person name="Aerts A."/>
            <person name="Otillar R.P."/>
            <person name="Terry A.Y."/>
            <person name="Boore J.L."/>
            <person name="Grigoriev I.V."/>
            <person name="Lindberg D.R."/>
            <person name="Seaver E.C."/>
            <person name="Weisblat D.A."/>
            <person name="Putnam N.H."/>
            <person name="Rokhsar D.S."/>
        </authorList>
    </citation>
    <scope>NUCLEOTIDE SEQUENCE</scope>
    <source>
        <strain evidence="16 18">I ESC-2004</strain>
    </source>
</reference>
<evidence type="ECO:0000256" key="12">
    <source>
        <dbReference type="PIRNR" id="PIRNR001365"/>
    </source>
</evidence>
<evidence type="ECO:0000313" key="18">
    <source>
        <dbReference type="Proteomes" id="UP000014760"/>
    </source>
</evidence>
<reference evidence="18" key="1">
    <citation type="submission" date="2012-12" db="EMBL/GenBank/DDBJ databases">
        <authorList>
            <person name="Hellsten U."/>
            <person name="Grimwood J."/>
            <person name="Chapman J.A."/>
            <person name="Shapiro H."/>
            <person name="Aerts A."/>
            <person name="Otillar R.P."/>
            <person name="Terry A.Y."/>
            <person name="Boore J.L."/>
            <person name="Simakov O."/>
            <person name="Marletaz F."/>
            <person name="Cho S.-J."/>
            <person name="Edsinger-Gonzales E."/>
            <person name="Havlak P."/>
            <person name="Kuo D.-H."/>
            <person name="Larsson T."/>
            <person name="Lv J."/>
            <person name="Arendt D."/>
            <person name="Savage R."/>
            <person name="Osoegawa K."/>
            <person name="de Jong P."/>
            <person name="Lindberg D.R."/>
            <person name="Seaver E.C."/>
            <person name="Weisblat D.A."/>
            <person name="Putnam N.H."/>
            <person name="Grigoriev I.V."/>
            <person name="Rokhsar D.S."/>
        </authorList>
    </citation>
    <scope>NUCLEOTIDE SEQUENCE</scope>
    <source>
        <strain evidence="18">I ESC-2004</strain>
    </source>
</reference>
<dbReference type="SUPFAM" id="SSF51569">
    <property type="entry name" value="Aldolase"/>
    <property type="match status" value="1"/>
</dbReference>
<sequence>MSSVRPHLDISGVYPPIATPFGEDENIDYEKLKANMDKWEEAPFRGYLVQGSNGEYSYLNYNERVEMVSAVRKMAPKDKLVLAGSGCESTRDTIALTKKMAEVGADAVMVVTPCYYKGRMTNSALENHYVKVADESPVPVILYSVPANTGIDLALDVVVRLSEHPNIIGMKDSGGDVTKIGNMIFKTAKNNFQILAGSASFLYPALAVGAVGGVCALANVLAKETCDLRQLFLEGKHREAAKLQHRLISPNAAVTKSFGVAGLKYAMDRFGYYGGPPRSPLLVVNETEATAIRAAFADSGFNPCST</sequence>
<dbReference type="PIRSF" id="PIRSF001365">
    <property type="entry name" value="DHDPS"/>
    <property type="match status" value="1"/>
</dbReference>
<evidence type="ECO:0000256" key="10">
    <source>
        <dbReference type="ARBA" id="ARBA00033610"/>
    </source>
</evidence>
<evidence type="ECO:0000313" key="16">
    <source>
        <dbReference type="EMBL" id="ELT93590.1"/>
    </source>
</evidence>
<evidence type="ECO:0000313" key="17">
    <source>
        <dbReference type="EnsemblMetazoa" id="CapteP134600"/>
    </source>
</evidence>
<evidence type="ECO:0000256" key="2">
    <source>
        <dbReference type="ARBA" id="ARBA00007592"/>
    </source>
</evidence>
<keyword evidence="15" id="KW-0472">Membrane</keyword>
<dbReference type="InterPro" id="IPR020625">
    <property type="entry name" value="Schiff_base-form_aldolases_AS"/>
</dbReference>
<comment type="catalytic activity">
    <reaction evidence="11">
        <text>(4S)-4-hydroxy-2-oxoglutarate = glyoxylate + pyruvate</text>
        <dbReference type="Rhea" id="RHEA:35639"/>
        <dbReference type="ChEBI" id="CHEBI:15361"/>
        <dbReference type="ChEBI" id="CHEBI:36655"/>
        <dbReference type="ChEBI" id="CHEBI:71685"/>
        <dbReference type="EC" id="4.1.3.16"/>
    </reaction>
</comment>
<comment type="subunit">
    <text evidence="3">Homotetramer.</text>
</comment>
<evidence type="ECO:0000256" key="4">
    <source>
        <dbReference type="ARBA" id="ARBA00012215"/>
    </source>
</evidence>
<feature type="active site" description="Proton donor/acceptor" evidence="13">
    <location>
        <position position="143"/>
    </location>
</feature>
<name>R7TRD1_CAPTE</name>
<organism evidence="16">
    <name type="scientific">Capitella teleta</name>
    <name type="common">Polychaete worm</name>
    <dbReference type="NCBI Taxonomy" id="283909"/>
    <lineage>
        <taxon>Eukaryota</taxon>
        <taxon>Metazoa</taxon>
        <taxon>Spiralia</taxon>
        <taxon>Lophotrochozoa</taxon>
        <taxon>Annelida</taxon>
        <taxon>Polychaeta</taxon>
        <taxon>Sedentaria</taxon>
        <taxon>Scolecida</taxon>
        <taxon>Capitellidae</taxon>
        <taxon>Capitella</taxon>
    </lineage>
</organism>
<keyword evidence="15" id="KW-1133">Transmembrane helix</keyword>
<dbReference type="Pfam" id="PF00701">
    <property type="entry name" value="DHDPS"/>
    <property type="match status" value="1"/>
</dbReference>
<keyword evidence="15" id="KW-0812">Transmembrane</keyword>
<comment type="similarity">
    <text evidence="2 12">Belongs to the DapA family.</text>
</comment>
<dbReference type="PANTHER" id="PTHR12128:SF66">
    <property type="entry name" value="4-HYDROXY-2-OXOGLUTARATE ALDOLASE, MITOCHONDRIAL"/>
    <property type="match status" value="1"/>
</dbReference>
<dbReference type="OMA" id="WCTAAPC"/>
<dbReference type="EMBL" id="KB309694">
    <property type="protein sequence ID" value="ELT93590.1"/>
    <property type="molecule type" value="Genomic_DNA"/>
</dbReference>
<keyword evidence="7" id="KW-0704">Schiff base</keyword>
<dbReference type="AlphaFoldDB" id="R7TRD1"/>
<dbReference type="Gene3D" id="3.20.20.70">
    <property type="entry name" value="Aldolase class I"/>
    <property type="match status" value="1"/>
</dbReference>
<evidence type="ECO:0000256" key="13">
    <source>
        <dbReference type="PIRSR" id="PIRSR001365-1"/>
    </source>
</evidence>
<dbReference type="PROSITE" id="PS00666">
    <property type="entry name" value="DHDPS_2"/>
    <property type="match status" value="1"/>
</dbReference>
<dbReference type="InterPro" id="IPR002220">
    <property type="entry name" value="DapA-like"/>
</dbReference>
<dbReference type="STRING" id="283909.R7TRD1"/>
<comment type="catalytic activity">
    <reaction evidence="10">
        <text>(4R)-4-hydroxy-2-oxoglutarate = glyoxylate + pyruvate</text>
        <dbReference type="Rhea" id="RHEA:30687"/>
        <dbReference type="ChEBI" id="CHEBI:15361"/>
        <dbReference type="ChEBI" id="CHEBI:36655"/>
        <dbReference type="ChEBI" id="CHEBI:62213"/>
        <dbReference type="EC" id="4.1.3.16"/>
    </reaction>
</comment>
<keyword evidence="6 12" id="KW-0456">Lyase</keyword>
<dbReference type="SMART" id="SM01130">
    <property type="entry name" value="DHDPS"/>
    <property type="match status" value="1"/>
</dbReference>
<feature type="active site" description="Schiff-base intermediate with substrate" evidence="13">
    <location>
        <position position="171"/>
    </location>
</feature>
<dbReference type="EnsemblMetazoa" id="CapteT134600">
    <property type="protein sequence ID" value="CapteP134600"/>
    <property type="gene ID" value="CapteG134600"/>
</dbReference>
<dbReference type="GO" id="GO:0008840">
    <property type="term" value="F:4-hydroxy-tetrahydrodipicolinate synthase activity"/>
    <property type="evidence" value="ECO:0007669"/>
    <property type="project" value="TreeGrafter"/>
</dbReference>